<dbReference type="GO" id="GO:0006952">
    <property type="term" value="P:defense response"/>
    <property type="evidence" value="ECO:0007669"/>
    <property type="project" value="UniProtKB-KW"/>
</dbReference>
<gene>
    <name evidence="10" type="ORF">T459_18677</name>
</gene>
<dbReference type="Pfam" id="PF23598">
    <property type="entry name" value="LRR_14"/>
    <property type="match status" value="1"/>
</dbReference>
<keyword evidence="4" id="KW-0547">Nucleotide-binding</keyword>
<dbReference type="PANTHER" id="PTHR15140:SF33">
    <property type="entry name" value="LATE BLIGHT RESISTANCE PROTEIN HOMOLOG R1A-3 ISOFORM X1"/>
    <property type="match status" value="1"/>
</dbReference>
<dbReference type="Pfam" id="PF23559">
    <property type="entry name" value="WHD_DRP"/>
    <property type="match status" value="1"/>
</dbReference>
<dbReference type="SUPFAM" id="SSF52058">
    <property type="entry name" value="L domain-like"/>
    <property type="match status" value="1"/>
</dbReference>
<evidence type="ECO:0000256" key="1">
    <source>
        <dbReference type="ARBA" id="ARBA00008894"/>
    </source>
</evidence>
<dbReference type="Proteomes" id="UP000222542">
    <property type="component" value="Unassembled WGS sequence"/>
</dbReference>
<name>A0A2G2YZW9_CAPAN</name>
<dbReference type="InterPro" id="IPR027417">
    <property type="entry name" value="P-loop_NTPase"/>
</dbReference>
<evidence type="ECO:0000259" key="7">
    <source>
        <dbReference type="Pfam" id="PF00931"/>
    </source>
</evidence>
<dbReference type="Gene3D" id="3.80.10.10">
    <property type="entry name" value="Ribonuclease Inhibitor"/>
    <property type="match status" value="1"/>
</dbReference>
<evidence type="ECO:0000313" key="11">
    <source>
        <dbReference type="Proteomes" id="UP000222542"/>
    </source>
</evidence>
<proteinExistence type="inferred from homology"/>
<dbReference type="FunFam" id="1.10.8.430:FF:000003">
    <property type="entry name" value="Probable disease resistance protein At5g66910"/>
    <property type="match status" value="1"/>
</dbReference>
<dbReference type="GO" id="GO:0043531">
    <property type="term" value="F:ADP binding"/>
    <property type="evidence" value="ECO:0007669"/>
    <property type="project" value="InterPro"/>
</dbReference>
<evidence type="ECO:0000259" key="9">
    <source>
        <dbReference type="Pfam" id="PF23598"/>
    </source>
</evidence>
<dbReference type="Pfam" id="PF00931">
    <property type="entry name" value="NB-ARC"/>
    <property type="match status" value="1"/>
</dbReference>
<dbReference type="InterPro" id="IPR058922">
    <property type="entry name" value="WHD_DRP"/>
</dbReference>
<dbReference type="InterPro" id="IPR002182">
    <property type="entry name" value="NB-ARC"/>
</dbReference>
<keyword evidence="11" id="KW-1185">Reference proteome</keyword>
<dbReference type="Gene3D" id="1.10.10.10">
    <property type="entry name" value="Winged helix-like DNA-binding domain superfamily/Winged helix DNA-binding domain"/>
    <property type="match status" value="1"/>
</dbReference>
<reference evidence="10 11" key="2">
    <citation type="journal article" date="2017" name="Genome Biol.">
        <title>New reference genome sequences of hot pepper reveal the massive evolution of plant disease-resistance genes by retroduplication.</title>
        <authorList>
            <person name="Kim S."/>
            <person name="Park J."/>
            <person name="Yeom S.I."/>
            <person name="Kim Y.M."/>
            <person name="Seo E."/>
            <person name="Kim K.T."/>
            <person name="Kim M.S."/>
            <person name="Lee J.M."/>
            <person name="Cheong K."/>
            <person name="Shin H.S."/>
            <person name="Kim S.B."/>
            <person name="Han K."/>
            <person name="Lee J."/>
            <person name="Park M."/>
            <person name="Lee H.A."/>
            <person name="Lee H.Y."/>
            <person name="Lee Y."/>
            <person name="Oh S."/>
            <person name="Lee J.H."/>
            <person name="Choi E."/>
            <person name="Choi E."/>
            <person name="Lee S.E."/>
            <person name="Jeon J."/>
            <person name="Kim H."/>
            <person name="Choi G."/>
            <person name="Song H."/>
            <person name="Lee J."/>
            <person name="Lee S.C."/>
            <person name="Kwon J.K."/>
            <person name="Lee H.Y."/>
            <person name="Koo N."/>
            <person name="Hong Y."/>
            <person name="Kim R.W."/>
            <person name="Kang W.H."/>
            <person name="Huh J.H."/>
            <person name="Kang B.C."/>
            <person name="Yang T.J."/>
            <person name="Lee Y.H."/>
            <person name="Bennetzen J.L."/>
            <person name="Choi D."/>
        </authorList>
    </citation>
    <scope>NUCLEOTIDE SEQUENCE [LARGE SCALE GENOMIC DNA]</scope>
    <source>
        <strain evidence="11">cv. CM334</strain>
    </source>
</reference>
<dbReference type="Gene3D" id="3.40.50.300">
    <property type="entry name" value="P-loop containing nucleotide triphosphate hydrolases"/>
    <property type="match status" value="1"/>
</dbReference>
<feature type="domain" description="Disease resistance R13L4/SHOC-2-like LRR" evidence="9">
    <location>
        <begin position="255"/>
        <end position="487"/>
    </location>
</feature>
<dbReference type="AlphaFoldDB" id="A0A2G2YZW9"/>
<comment type="caution">
    <text evidence="10">The sequence shown here is derived from an EMBL/GenBank/DDBJ whole genome shotgun (WGS) entry which is preliminary data.</text>
</comment>
<keyword evidence="2" id="KW-0433">Leucine-rich repeat</keyword>
<dbReference type="InterPro" id="IPR042197">
    <property type="entry name" value="Apaf_helical"/>
</dbReference>
<dbReference type="SUPFAM" id="SSF52540">
    <property type="entry name" value="P-loop containing nucleoside triphosphate hydrolases"/>
    <property type="match status" value="1"/>
</dbReference>
<dbReference type="PANTHER" id="PTHR15140">
    <property type="entry name" value="TUBULIN-SPECIFIC CHAPERONE E"/>
    <property type="match status" value="1"/>
</dbReference>
<protein>
    <submittedName>
        <fullName evidence="10">Uncharacterized protein</fullName>
    </submittedName>
</protein>
<organism evidence="10 11">
    <name type="scientific">Capsicum annuum</name>
    <name type="common">Capsicum pepper</name>
    <dbReference type="NCBI Taxonomy" id="4072"/>
    <lineage>
        <taxon>Eukaryota</taxon>
        <taxon>Viridiplantae</taxon>
        <taxon>Streptophyta</taxon>
        <taxon>Embryophyta</taxon>
        <taxon>Tracheophyta</taxon>
        <taxon>Spermatophyta</taxon>
        <taxon>Magnoliopsida</taxon>
        <taxon>eudicotyledons</taxon>
        <taxon>Gunneridae</taxon>
        <taxon>Pentapetalae</taxon>
        <taxon>asterids</taxon>
        <taxon>lamiids</taxon>
        <taxon>Solanales</taxon>
        <taxon>Solanaceae</taxon>
        <taxon>Solanoideae</taxon>
        <taxon>Capsiceae</taxon>
        <taxon>Capsicum</taxon>
    </lineage>
</organism>
<dbReference type="InterPro" id="IPR032675">
    <property type="entry name" value="LRR_dom_sf"/>
</dbReference>
<dbReference type="Gene3D" id="1.10.8.430">
    <property type="entry name" value="Helical domain of apoptotic protease-activating factors"/>
    <property type="match status" value="1"/>
</dbReference>
<dbReference type="EMBL" id="AYRZ02000007">
    <property type="protein sequence ID" value="PHT75155.1"/>
    <property type="molecule type" value="Genomic_DNA"/>
</dbReference>
<dbReference type="PRINTS" id="PR00364">
    <property type="entry name" value="DISEASERSIST"/>
</dbReference>
<dbReference type="InterPro" id="IPR055414">
    <property type="entry name" value="LRR_R13L4/SHOC2-like"/>
</dbReference>
<reference evidence="10 11" key="1">
    <citation type="journal article" date="2014" name="Nat. Genet.">
        <title>Genome sequence of the hot pepper provides insights into the evolution of pungency in Capsicum species.</title>
        <authorList>
            <person name="Kim S."/>
            <person name="Park M."/>
            <person name="Yeom S.I."/>
            <person name="Kim Y.M."/>
            <person name="Lee J.M."/>
            <person name="Lee H.A."/>
            <person name="Seo E."/>
            <person name="Choi J."/>
            <person name="Cheong K."/>
            <person name="Kim K.T."/>
            <person name="Jung K."/>
            <person name="Lee G.W."/>
            <person name="Oh S.K."/>
            <person name="Bae C."/>
            <person name="Kim S.B."/>
            <person name="Lee H.Y."/>
            <person name="Kim S.Y."/>
            <person name="Kim M.S."/>
            <person name="Kang B.C."/>
            <person name="Jo Y.D."/>
            <person name="Yang H.B."/>
            <person name="Jeong H.J."/>
            <person name="Kang W.H."/>
            <person name="Kwon J.K."/>
            <person name="Shin C."/>
            <person name="Lim J.Y."/>
            <person name="Park J.H."/>
            <person name="Huh J.H."/>
            <person name="Kim J.S."/>
            <person name="Kim B.D."/>
            <person name="Cohen O."/>
            <person name="Paran I."/>
            <person name="Suh M.C."/>
            <person name="Lee S.B."/>
            <person name="Kim Y.K."/>
            <person name="Shin Y."/>
            <person name="Noh S.J."/>
            <person name="Park J."/>
            <person name="Seo Y.S."/>
            <person name="Kwon S.Y."/>
            <person name="Kim H.A."/>
            <person name="Park J.M."/>
            <person name="Kim H.J."/>
            <person name="Choi S.B."/>
            <person name="Bosland P.W."/>
            <person name="Reeves G."/>
            <person name="Jo S.H."/>
            <person name="Lee B.W."/>
            <person name="Cho H.T."/>
            <person name="Choi H.S."/>
            <person name="Lee M.S."/>
            <person name="Yu Y."/>
            <person name="Do Choi Y."/>
            <person name="Park B.S."/>
            <person name="van Deynze A."/>
            <person name="Ashrafi H."/>
            <person name="Hill T."/>
            <person name="Kim W.T."/>
            <person name="Pai H.S."/>
            <person name="Ahn H.K."/>
            <person name="Yeam I."/>
            <person name="Giovannoni J.J."/>
            <person name="Rose J.K."/>
            <person name="Sorensen I."/>
            <person name="Lee S.J."/>
            <person name="Kim R.W."/>
            <person name="Choi I.Y."/>
            <person name="Choi B.S."/>
            <person name="Lim J.S."/>
            <person name="Lee Y.H."/>
            <person name="Choi D."/>
        </authorList>
    </citation>
    <scope>NUCLEOTIDE SEQUENCE [LARGE SCALE GENOMIC DNA]</scope>
    <source>
        <strain evidence="11">cv. CM334</strain>
    </source>
</reference>
<evidence type="ECO:0000256" key="5">
    <source>
        <dbReference type="ARBA" id="ARBA00022821"/>
    </source>
</evidence>
<comment type="similarity">
    <text evidence="1">Belongs to the disease resistance NB-LRR family.</text>
</comment>
<keyword evidence="3" id="KW-0677">Repeat</keyword>
<evidence type="ECO:0000256" key="6">
    <source>
        <dbReference type="ARBA" id="ARBA00022840"/>
    </source>
</evidence>
<keyword evidence="6" id="KW-0067">ATP-binding</keyword>
<accession>A0A2G2YZW9</accession>
<evidence type="ECO:0000256" key="2">
    <source>
        <dbReference type="ARBA" id="ARBA00022614"/>
    </source>
</evidence>
<keyword evidence="5" id="KW-0611">Plant defense</keyword>
<sequence>MDDTVKMKGEADLADFLQKSLKGKRFLIVLDDIWSCEVWDGMRRCFPTEDFNAGSRILLTTRNNEVACYAGTENLSMQMNFMDQDESWNLFKRAAFSNEALSSEFETIGKKIAEKCHGLPLTIVVVAGLLKSKREIENWKSVAKDVTSFIRNDPDEQCSRVLGLSYNHLSSDLKACLLHFGIFPEDNEIPVKKLMRSWMAEGYLKLENDLEGEVEKCLQELVDRCLVLIFKKSLDGTKIRSCKVRYPDNHHLKRTRSIFSFHLQDSMLPPVLKSKLINFKLLKVLELRHREIDVFPLQILSLFWLRYLSLHCNENLKIPPEICRLWNLQTFIVKGFNQSAVITFPEEIWGLMQLRHLKLPRFYLPDCPSGSVDKGRHLDFSNLQTISYLSPRCCTKEVIMGIQNVKELGICGYKTDSNSIRDTRLLNNLVHLQQLETLNFIFFFPHFPASGKAFPATLKKLKLERTLISWSYLDIIAELPNLEVLKLVDRACLDNEWYPNVRGFTRLKVLLIEGDYLKYWEATNDNFPVLERLVLKEYIYLK</sequence>
<dbReference type="InterPro" id="IPR036388">
    <property type="entry name" value="WH-like_DNA-bd_sf"/>
</dbReference>
<evidence type="ECO:0000256" key="4">
    <source>
        <dbReference type="ARBA" id="ARBA00022741"/>
    </source>
</evidence>
<dbReference type="Gramene" id="PHT75155">
    <property type="protein sequence ID" value="PHT75155"/>
    <property type="gene ID" value="T459_18677"/>
</dbReference>
<feature type="domain" description="Disease resistance protein winged helix" evidence="8">
    <location>
        <begin position="182"/>
        <end position="244"/>
    </location>
</feature>
<evidence type="ECO:0000259" key="8">
    <source>
        <dbReference type="Pfam" id="PF23559"/>
    </source>
</evidence>
<evidence type="ECO:0000313" key="10">
    <source>
        <dbReference type="EMBL" id="PHT75155.1"/>
    </source>
</evidence>
<evidence type="ECO:0000256" key="3">
    <source>
        <dbReference type="ARBA" id="ARBA00022737"/>
    </source>
</evidence>
<feature type="domain" description="NB-ARC" evidence="7">
    <location>
        <begin position="5"/>
        <end position="99"/>
    </location>
</feature>